<proteinExistence type="predicted"/>
<protein>
    <recommendedName>
        <fullName evidence="4">DUF1622 domain-containing protein</fullName>
    </recommendedName>
</protein>
<dbReference type="AlphaFoldDB" id="U7QJA6"/>
<dbReference type="PANTHER" id="PTHR38468">
    <property type="entry name" value="SLL0939 PROTEIN"/>
    <property type="match status" value="1"/>
</dbReference>
<accession>U7QJA6</accession>
<comment type="caution">
    <text evidence="2">The sequence shown here is derived from an EMBL/GenBank/DDBJ whole genome shotgun (WGS) entry which is preliminary data.</text>
</comment>
<keyword evidence="3" id="KW-1185">Reference proteome</keyword>
<dbReference type="PATRIC" id="fig|1348334.3.peg.3451"/>
<keyword evidence="1" id="KW-0812">Transmembrane</keyword>
<sequence length="121" mass="13325">MGIELLENGLSVLVSLTKLILEAISVLCIIIGLGSTVKLVIRQPSVLRDLPFFKLRLCLGSWLALALEFQLGADILATTVSPSLQSLAKLGAIAIIRTFLNYFLSKELETERELQDKNITR</sequence>
<reference evidence="2 3" key="1">
    <citation type="journal article" date="2013" name="Front. Microbiol.">
        <title>Comparative genomic analyses of the cyanobacterium, Lyngbya aestuarii BL J, a powerful hydrogen producer.</title>
        <authorList>
            <person name="Kothari A."/>
            <person name="Vaughn M."/>
            <person name="Garcia-Pichel F."/>
        </authorList>
    </citation>
    <scope>NUCLEOTIDE SEQUENCE [LARGE SCALE GENOMIC DNA]</scope>
    <source>
        <strain evidence="2 3">BL J</strain>
    </source>
</reference>
<dbReference type="PANTHER" id="PTHR38468:SF1">
    <property type="entry name" value="SLL0939 PROTEIN"/>
    <property type="match status" value="1"/>
</dbReference>
<evidence type="ECO:0008006" key="4">
    <source>
        <dbReference type="Google" id="ProtNLM"/>
    </source>
</evidence>
<organism evidence="2 3">
    <name type="scientific">Lyngbya aestuarii BL J</name>
    <dbReference type="NCBI Taxonomy" id="1348334"/>
    <lineage>
        <taxon>Bacteria</taxon>
        <taxon>Bacillati</taxon>
        <taxon>Cyanobacteriota</taxon>
        <taxon>Cyanophyceae</taxon>
        <taxon>Oscillatoriophycideae</taxon>
        <taxon>Oscillatoriales</taxon>
        <taxon>Microcoleaceae</taxon>
        <taxon>Lyngbya</taxon>
    </lineage>
</organism>
<gene>
    <name evidence="2" type="ORF">M595_3568</name>
</gene>
<dbReference type="OrthoDB" id="9812897at2"/>
<dbReference type="Pfam" id="PF07784">
    <property type="entry name" value="DUF1622"/>
    <property type="match status" value="1"/>
</dbReference>
<dbReference type="InterPro" id="IPR012427">
    <property type="entry name" value="DUF1622"/>
</dbReference>
<dbReference type="EMBL" id="AUZM01000036">
    <property type="protein sequence ID" value="ERT06496.1"/>
    <property type="molecule type" value="Genomic_DNA"/>
</dbReference>
<keyword evidence="1" id="KW-1133">Transmembrane helix</keyword>
<dbReference type="RefSeq" id="WP_023067334.1">
    <property type="nucleotide sequence ID" value="NZ_AUZM01000036.1"/>
</dbReference>
<feature type="transmembrane region" description="Helical" evidence="1">
    <location>
        <begin position="20"/>
        <end position="41"/>
    </location>
</feature>
<evidence type="ECO:0000313" key="3">
    <source>
        <dbReference type="Proteomes" id="UP000017127"/>
    </source>
</evidence>
<evidence type="ECO:0000256" key="1">
    <source>
        <dbReference type="SAM" id="Phobius"/>
    </source>
</evidence>
<evidence type="ECO:0000313" key="2">
    <source>
        <dbReference type="EMBL" id="ERT06496.1"/>
    </source>
</evidence>
<keyword evidence="1" id="KW-0472">Membrane</keyword>
<name>U7QJA6_9CYAN</name>
<dbReference type="Proteomes" id="UP000017127">
    <property type="component" value="Unassembled WGS sequence"/>
</dbReference>